<dbReference type="Proteomes" id="UP001216907">
    <property type="component" value="Unassembled WGS sequence"/>
</dbReference>
<dbReference type="RefSeq" id="WP_277863119.1">
    <property type="nucleotide sequence ID" value="NZ_JARRAG010000002.1"/>
</dbReference>
<feature type="region of interest" description="Disordered" evidence="1">
    <location>
        <begin position="34"/>
        <end position="69"/>
    </location>
</feature>
<name>A0ABT6FGW5_9BACT</name>
<comment type="caution">
    <text evidence="3">The sequence shown here is derived from an EMBL/GenBank/DDBJ whole genome shotgun (WGS) entry which is preliminary data.</text>
</comment>
<keyword evidence="2" id="KW-0732">Signal</keyword>
<sequence length="69" mass="7145">MNATLTKRTARLLAAAFASAFCLGCWAEDKLSGTPADLPPGTLTPAPPLELSPADLAKISKAKGKKPRP</sequence>
<feature type="chain" id="PRO_5047060386" evidence="2">
    <location>
        <begin position="28"/>
        <end position="69"/>
    </location>
</feature>
<evidence type="ECO:0000313" key="3">
    <source>
        <dbReference type="EMBL" id="MDG3006828.1"/>
    </source>
</evidence>
<gene>
    <name evidence="3" type="ORF">PZE19_23910</name>
</gene>
<feature type="compositionally biased region" description="Basic residues" evidence="1">
    <location>
        <begin position="60"/>
        <end position="69"/>
    </location>
</feature>
<organism evidence="3 4">
    <name type="scientific">Paludisphaera mucosa</name>
    <dbReference type="NCBI Taxonomy" id="3030827"/>
    <lineage>
        <taxon>Bacteria</taxon>
        <taxon>Pseudomonadati</taxon>
        <taxon>Planctomycetota</taxon>
        <taxon>Planctomycetia</taxon>
        <taxon>Isosphaerales</taxon>
        <taxon>Isosphaeraceae</taxon>
        <taxon>Paludisphaera</taxon>
    </lineage>
</organism>
<evidence type="ECO:0000256" key="2">
    <source>
        <dbReference type="SAM" id="SignalP"/>
    </source>
</evidence>
<reference evidence="3 4" key="1">
    <citation type="submission" date="2023-03" db="EMBL/GenBank/DDBJ databases">
        <title>Paludisphaera mucosa sp. nov. a novel planctomycete from northern fen.</title>
        <authorList>
            <person name="Ivanova A."/>
        </authorList>
    </citation>
    <scope>NUCLEOTIDE SEQUENCE [LARGE SCALE GENOMIC DNA]</scope>
    <source>
        <strain evidence="3 4">Pla2</strain>
    </source>
</reference>
<evidence type="ECO:0000313" key="4">
    <source>
        <dbReference type="Proteomes" id="UP001216907"/>
    </source>
</evidence>
<keyword evidence="4" id="KW-1185">Reference proteome</keyword>
<evidence type="ECO:0000256" key="1">
    <source>
        <dbReference type="SAM" id="MobiDB-lite"/>
    </source>
</evidence>
<feature type="compositionally biased region" description="Low complexity" evidence="1">
    <location>
        <begin position="34"/>
        <end position="44"/>
    </location>
</feature>
<protein>
    <submittedName>
        <fullName evidence="3">Uncharacterized protein</fullName>
    </submittedName>
</protein>
<accession>A0ABT6FGW5</accession>
<dbReference type="EMBL" id="JARRAG010000002">
    <property type="protein sequence ID" value="MDG3006828.1"/>
    <property type="molecule type" value="Genomic_DNA"/>
</dbReference>
<feature type="signal peptide" evidence="2">
    <location>
        <begin position="1"/>
        <end position="27"/>
    </location>
</feature>
<proteinExistence type="predicted"/>